<feature type="domain" description="Histidine kinase" evidence="11">
    <location>
        <begin position="376"/>
        <end position="604"/>
    </location>
</feature>
<feature type="modified residue" description="4-aspartylphosphate" evidence="9">
    <location>
        <position position="943"/>
    </location>
</feature>
<evidence type="ECO:0000259" key="13">
    <source>
        <dbReference type="PROSITE" id="PS50839"/>
    </source>
</evidence>
<dbReference type="CDD" id="cd00082">
    <property type="entry name" value="HisKA"/>
    <property type="match status" value="1"/>
</dbReference>
<proteinExistence type="predicted"/>
<evidence type="ECO:0000256" key="2">
    <source>
        <dbReference type="ARBA" id="ARBA00004370"/>
    </source>
</evidence>
<evidence type="ECO:0000256" key="6">
    <source>
        <dbReference type="ARBA" id="ARBA00022989"/>
    </source>
</evidence>
<dbReference type="OrthoDB" id="9810730at2"/>
<organism evidence="14 15">
    <name type="scientific">Ventosimonas gracilis</name>
    <dbReference type="NCBI Taxonomy" id="1680762"/>
    <lineage>
        <taxon>Bacteria</taxon>
        <taxon>Pseudomonadati</taxon>
        <taxon>Pseudomonadota</taxon>
        <taxon>Gammaproteobacteria</taxon>
        <taxon>Pseudomonadales</taxon>
        <taxon>Ventosimonadaceae</taxon>
        <taxon>Ventosimonas</taxon>
    </lineage>
</organism>
<keyword evidence="6 10" id="KW-1133">Transmembrane helix</keyword>
<keyword evidence="7" id="KW-0902">Two-component regulatory system</keyword>
<evidence type="ECO:0000256" key="5">
    <source>
        <dbReference type="ARBA" id="ARBA00022692"/>
    </source>
</evidence>
<dbReference type="Proteomes" id="UP000072660">
    <property type="component" value="Unassembled WGS sequence"/>
</dbReference>
<sequence>MQSDKPLSPPKLWRTLLAALAMLFGISSIVVWCWYLLDQYQKHEHQHRFELNVQALSEILQARMRSYEMVLRGVSTAFVGKDADKLSLAQWKQVTDQLRVQELYPGISSVVWARYLRDAEQSDFLAHTYGDFRIFPEGRRPQYLPIKFISPLNESTSAVLGLDLLTHPQQKQAILEAVDEGRAGLSEPLDLYELSPDEPSKRLGLIMYYPVYRNGMVPATAEERRTAHLGMTDAAFRSNELAEGIFGSRLRLFHITAHDVKANRQIFDSSQTQPLNAPPGWQPTLSVQLDLPLYGRTWRLTIHSTPEYEQVLVSRSQDLVLLMGLSTAVLVALLTGAFVWQRDRQMYASEKVSQHLHEQAEQLILANRYKTEFLANMSHELRTPLNSILILSDQLRQNSSGNLSDKQARHADIVYRAGSDLLGLINDVLDLAKVEAGRMQIAMEPLNLQDLLVDLDAAMRPLAEAKGLHLYIPKLDSQSDVPQRVFTDQVRLHQILRNLLSNAIKFTDHGQVQVLVSAGEKRKDGSVLMNFTVRDTGIGIAPDKHKQAFEAFQQLDGSTRRRYGGTGLGLAITRQLTKALGGSIELQSALGQGATFSVQLPMQVVPALLPSELPSPKREGEGQALLIVEDDTHFAEVIAEQAHAHGFASVHCISGLQALELLKTEPFAAVVLDILLPDISGWQLFRRLRAQPAHRHTPVHIISCLPQPDRLDEPGTHYLTKPIERDSLEELFISLKDDTQKSEGTPLLLVEDVEAEREHYRARLTEFGFNVTAASTAKAALAAWIKGSFAVLVLDLNLPDADGFSLLDSLNEHRPLQGTRIVINTGLDVSHEGLQRLCSYSAAVVRKKGDDTDLLGQAVQGFLAGISAEVAPEEQRSEPASAASEPHLSLQGHRLLLVDDDIRNLYAMSALLDEFGFDINTASNGEEAIAQFQQSAPDLILMDMSMPVMDGYIATNLLKTEHDCTIPIIALTAHAMKGDREKCLAAGADDYLAKPVDPEQLRRVLEHWLLHPPRTGN</sequence>
<evidence type="ECO:0000256" key="4">
    <source>
        <dbReference type="ARBA" id="ARBA00022553"/>
    </source>
</evidence>
<evidence type="ECO:0000256" key="10">
    <source>
        <dbReference type="SAM" id="Phobius"/>
    </source>
</evidence>
<accession>A0A139SWA3</accession>
<feature type="transmembrane region" description="Helical" evidence="10">
    <location>
        <begin position="12"/>
        <end position="37"/>
    </location>
</feature>
<keyword evidence="8 10" id="KW-0472">Membrane</keyword>
<feature type="domain" description="CHASE" evidence="13">
    <location>
        <begin position="141"/>
        <end position="245"/>
    </location>
</feature>
<dbReference type="InterPro" id="IPR005467">
    <property type="entry name" value="His_kinase_dom"/>
</dbReference>
<dbReference type="InterPro" id="IPR006189">
    <property type="entry name" value="CHASE_dom"/>
</dbReference>
<evidence type="ECO:0000256" key="9">
    <source>
        <dbReference type="PROSITE-ProRule" id="PRU00169"/>
    </source>
</evidence>
<dbReference type="Pfam" id="PF00512">
    <property type="entry name" value="HisKA"/>
    <property type="match status" value="1"/>
</dbReference>
<dbReference type="SMART" id="SM01079">
    <property type="entry name" value="CHASE"/>
    <property type="match status" value="1"/>
</dbReference>
<dbReference type="PROSITE" id="PS50109">
    <property type="entry name" value="HIS_KIN"/>
    <property type="match status" value="1"/>
</dbReference>
<comment type="catalytic activity">
    <reaction evidence="1">
        <text>ATP + protein L-histidine = ADP + protein N-phospho-L-histidine.</text>
        <dbReference type="EC" id="2.7.13.3"/>
    </reaction>
</comment>
<dbReference type="PROSITE" id="PS50110">
    <property type="entry name" value="RESPONSE_REGULATORY"/>
    <property type="match status" value="3"/>
</dbReference>
<protein>
    <recommendedName>
        <fullName evidence="3">histidine kinase</fullName>
        <ecNumber evidence="3">2.7.13.3</ecNumber>
    </recommendedName>
</protein>
<dbReference type="CDD" id="cd17546">
    <property type="entry name" value="REC_hyHK_CKI1_RcsC-like"/>
    <property type="match status" value="1"/>
</dbReference>
<comment type="subcellular location">
    <subcellularLocation>
        <location evidence="2">Membrane</location>
    </subcellularLocation>
</comment>
<dbReference type="PANTHER" id="PTHR45339">
    <property type="entry name" value="HYBRID SIGNAL TRANSDUCTION HISTIDINE KINASE J"/>
    <property type="match status" value="1"/>
</dbReference>
<dbReference type="RefSeq" id="WP_068388049.1">
    <property type="nucleotide sequence ID" value="NZ_LSZO01000059.1"/>
</dbReference>
<dbReference type="InterPro" id="IPR003594">
    <property type="entry name" value="HATPase_dom"/>
</dbReference>
<dbReference type="EC" id="2.7.13.3" evidence="3"/>
<feature type="transmembrane region" description="Helical" evidence="10">
    <location>
        <begin position="319"/>
        <end position="340"/>
    </location>
</feature>
<dbReference type="SUPFAM" id="SSF52172">
    <property type="entry name" value="CheY-like"/>
    <property type="match status" value="3"/>
</dbReference>
<dbReference type="Gene3D" id="3.40.50.2300">
    <property type="match status" value="3"/>
</dbReference>
<dbReference type="CDD" id="cd16922">
    <property type="entry name" value="HATPase_EvgS-ArcB-TorS-like"/>
    <property type="match status" value="1"/>
</dbReference>
<name>A0A139SWA3_9GAMM</name>
<gene>
    <name evidence="14" type="ORF">AXE65_11310</name>
</gene>
<dbReference type="InterPro" id="IPR004358">
    <property type="entry name" value="Sig_transdc_His_kin-like_C"/>
</dbReference>
<evidence type="ECO:0000313" key="15">
    <source>
        <dbReference type="Proteomes" id="UP000072660"/>
    </source>
</evidence>
<feature type="modified residue" description="4-aspartylphosphate" evidence="9">
    <location>
        <position position="673"/>
    </location>
</feature>
<dbReference type="SMART" id="SM00387">
    <property type="entry name" value="HATPase_c"/>
    <property type="match status" value="1"/>
</dbReference>
<dbReference type="Pfam" id="PF03924">
    <property type="entry name" value="CHASE"/>
    <property type="match status" value="1"/>
</dbReference>
<dbReference type="InterPro" id="IPR011006">
    <property type="entry name" value="CheY-like_superfamily"/>
</dbReference>
<dbReference type="SUPFAM" id="SSF47384">
    <property type="entry name" value="Homodimeric domain of signal transducing histidine kinase"/>
    <property type="match status" value="1"/>
</dbReference>
<evidence type="ECO:0000256" key="1">
    <source>
        <dbReference type="ARBA" id="ARBA00000085"/>
    </source>
</evidence>
<feature type="modified residue" description="4-aspartylphosphate" evidence="9">
    <location>
        <position position="795"/>
    </location>
</feature>
<dbReference type="PROSITE" id="PS50839">
    <property type="entry name" value="CHASE"/>
    <property type="match status" value="1"/>
</dbReference>
<dbReference type="SUPFAM" id="SSF55874">
    <property type="entry name" value="ATPase domain of HSP90 chaperone/DNA topoisomerase II/histidine kinase"/>
    <property type="match status" value="1"/>
</dbReference>
<reference evidence="14 15" key="1">
    <citation type="submission" date="2016-02" db="EMBL/GenBank/DDBJ databases">
        <authorList>
            <person name="Wen L."/>
            <person name="He K."/>
            <person name="Yang H."/>
        </authorList>
    </citation>
    <scope>NUCLEOTIDE SEQUENCE [LARGE SCALE GENOMIC DNA]</scope>
    <source>
        <strain evidence="14 15">CV58</strain>
    </source>
</reference>
<dbReference type="EMBL" id="LSZO01000059">
    <property type="protein sequence ID" value="KXU38895.1"/>
    <property type="molecule type" value="Genomic_DNA"/>
</dbReference>
<dbReference type="Gene3D" id="3.30.450.350">
    <property type="entry name" value="CHASE domain"/>
    <property type="match status" value="1"/>
</dbReference>
<dbReference type="Pfam" id="PF02518">
    <property type="entry name" value="HATPase_c"/>
    <property type="match status" value="1"/>
</dbReference>
<dbReference type="SMART" id="SM00388">
    <property type="entry name" value="HisKA"/>
    <property type="match status" value="1"/>
</dbReference>
<dbReference type="InterPro" id="IPR042240">
    <property type="entry name" value="CHASE_sf"/>
</dbReference>
<evidence type="ECO:0000313" key="14">
    <source>
        <dbReference type="EMBL" id="KXU38895.1"/>
    </source>
</evidence>
<keyword evidence="4 9" id="KW-0597">Phosphoprotein</keyword>
<dbReference type="CDD" id="cd00156">
    <property type="entry name" value="REC"/>
    <property type="match status" value="1"/>
</dbReference>
<evidence type="ECO:0000259" key="12">
    <source>
        <dbReference type="PROSITE" id="PS50110"/>
    </source>
</evidence>
<dbReference type="PRINTS" id="PR00344">
    <property type="entry name" value="BCTRLSENSOR"/>
</dbReference>
<evidence type="ECO:0000256" key="7">
    <source>
        <dbReference type="ARBA" id="ARBA00023012"/>
    </source>
</evidence>
<dbReference type="AlphaFoldDB" id="A0A139SWA3"/>
<dbReference type="InterPro" id="IPR036097">
    <property type="entry name" value="HisK_dim/P_sf"/>
</dbReference>
<dbReference type="Pfam" id="PF00072">
    <property type="entry name" value="Response_reg"/>
    <property type="match status" value="3"/>
</dbReference>
<dbReference type="GO" id="GO:0000155">
    <property type="term" value="F:phosphorelay sensor kinase activity"/>
    <property type="evidence" value="ECO:0007669"/>
    <property type="project" value="InterPro"/>
</dbReference>
<keyword evidence="5 10" id="KW-0812">Transmembrane</keyword>
<dbReference type="Gene3D" id="1.10.287.130">
    <property type="match status" value="1"/>
</dbReference>
<dbReference type="FunFam" id="3.30.565.10:FF:000010">
    <property type="entry name" value="Sensor histidine kinase RcsC"/>
    <property type="match status" value="1"/>
</dbReference>
<dbReference type="Gene3D" id="3.30.565.10">
    <property type="entry name" value="Histidine kinase-like ATPase, C-terminal domain"/>
    <property type="match status" value="1"/>
</dbReference>
<feature type="domain" description="Response regulatory" evidence="12">
    <location>
        <begin position="894"/>
        <end position="1009"/>
    </location>
</feature>
<dbReference type="InterPro" id="IPR036890">
    <property type="entry name" value="HATPase_C_sf"/>
</dbReference>
<evidence type="ECO:0000256" key="3">
    <source>
        <dbReference type="ARBA" id="ARBA00012438"/>
    </source>
</evidence>
<dbReference type="InterPro" id="IPR001789">
    <property type="entry name" value="Sig_transdc_resp-reg_receiver"/>
</dbReference>
<dbReference type="InterPro" id="IPR003661">
    <property type="entry name" value="HisK_dim/P_dom"/>
</dbReference>
<evidence type="ECO:0000259" key="11">
    <source>
        <dbReference type="PROSITE" id="PS50109"/>
    </source>
</evidence>
<feature type="domain" description="Response regulatory" evidence="12">
    <location>
        <begin position="624"/>
        <end position="736"/>
    </location>
</feature>
<feature type="domain" description="Response regulatory" evidence="12">
    <location>
        <begin position="746"/>
        <end position="863"/>
    </location>
</feature>
<keyword evidence="15" id="KW-1185">Reference proteome</keyword>
<dbReference type="PANTHER" id="PTHR45339:SF1">
    <property type="entry name" value="HYBRID SIGNAL TRANSDUCTION HISTIDINE KINASE J"/>
    <property type="match status" value="1"/>
</dbReference>
<dbReference type="SMART" id="SM00448">
    <property type="entry name" value="REC"/>
    <property type="match status" value="3"/>
</dbReference>
<evidence type="ECO:0000256" key="8">
    <source>
        <dbReference type="ARBA" id="ARBA00023136"/>
    </source>
</evidence>
<comment type="caution">
    <text evidence="14">The sequence shown here is derived from an EMBL/GenBank/DDBJ whole genome shotgun (WGS) entry which is preliminary data.</text>
</comment>
<dbReference type="GO" id="GO:0016020">
    <property type="term" value="C:membrane"/>
    <property type="evidence" value="ECO:0007669"/>
    <property type="project" value="UniProtKB-SubCell"/>
</dbReference>